<evidence type="ECO:0000256" key="4">
    <source>
        <dbReference type="ARBA" id="ARBA00022801"/>
    </source>
</evidence>
<evidence type="ECO:0000256" key="1">
    <source>
        <dbReference type="ARBA" id="ARBA00008136"/>
    </source>
</evidence>
<evidence type="ECO:0000256" key="2">
    <source>
        <dbReference type="ARBA" id="ARBA00022670"/>
    </source>
</evidence>
<keyword evidence="4 8" id="KW-0378">Hydrolase</keyword>
<dbReference type="AlphaFoldDB" id="A0A1H5MV29"/>
<comment type="similarity">
    <text evidence="1 8">Belongs to the SOS response-associated peptidase family.</text>
</comment>
<keyword evidence="7" id="KW-0456">Lyase</keyword>
<evidence type="ECO:0000256" key="5">
    <source>
        <dbReference type="ARBA" id="ARBA00023124"/>
    </source>
</evidence>
<dbReference type="EC" id="3.4.-.-" evidence="8"/>
<reference evidence="9 10" key="1">
    <citation type="submission" date="2016-10" db="EMBL/GenBank/DDBJ databases">
        <authorList>
            <person name="de Groot N.N."/>
        </authorList>
    </citation>
    <scope>NUCLEOTIDE SEQUENCE [LARGE SCALE GENOMIC DNA]</scope>
    <source>
        <strain evidence="9 10">DSM 23553</strain>
    </source>
</reference>
<dbReference type="RefSeq" id="WP_093113039.1">
    <property type="nucleotide sequence ID" value="NZ_FNGG01000003.1"/>
</dbReference>
<evidence type="ECO:0000256" key="3">
    <source>
        <dbReference type="ARBA" id="ARBA00022763"/>
    </source>
</evidence>
<keyword evidence="3" id="KW-0227">DNA damage</keyword>
<dbReference type="OrthoDB" id="9782620at2"/>
<keyword evidence="5" id="KW-0190">Covalent protein-DNA linkage</keyword>
<gene>
    <name evidence="9" type="ORF">SAMN04488034_10376</name>
</gene>
<evidence type="ECO:0000256" key="7">
    <source>
        <dbReference type="ARBA" id="ARBA00023239"/>
    </source>
</evidence>
<name>A0A1H5MV29_9FLAO</name>
<proteinExistence type="inferred from homology"/>
<sequence>MCYRTKLNASLQSIEETFEATFLNPEEYKPQKEINAFDFPYTPVIADQEPEEILFFKWGLIPHWAKDVGIEKMTLNSMVETCKEKPAFRDSVDNRCLVIANGYYEWQWLDSRGKNKQKFLIKPKDQEVFAFAGIYAIWKKPDTGAQVNSYSILTTKANELMSKIHNNKKRMPIVLRQKDLGLYLGGSNIENFAFPYEVELMGTKL</sequence>
<dbReference type="PANTHER" id="PTHR13604:SF0">
    <property type="entry name" value="ABASIC SITE PROCESSING PROTEIN HMCES"/>
    <property type="match status" value="1"/>
</dbReference>
<dbReference type="GO" id="GO:0003697">
    <property type="term" value="F:single-stranded DNA binding"/>
    <property type="evidence" value="ECO:0007669"/>
    <property type="project" value="InterPro"/>
</dbReference>
<keyword evidence="2 8" id="KW-0645">Protease</keyword>
<accession>A0A1H5MV29</accession>
<dbReference type="Proteomes" id="UP000199448">
    <property type="component" value="Unassembled WGS sequence"/>
</dbReference>
<keyword evidence="6" id="KW-0238">DNA-binding</keyword>
<dbReference type="GO" id="GO:0008233">
    <property type="term" value="F:peptidase activity"/>
    <property type="evidence" value="ECO:0007669"/>
    <property type="project" value="UniProtKB-KW"/>
</dbReference>
<dbReference type="EMBL" id="FNUG01000003">
    <property type="protein sequence ID" value="SEE92218.1"/>
    <property type="molecule type" value="Genomic_DNA"/>
</dbReference>
<dbReference type="InterPro" id="IPR003738">
    <property type="entry name" value="SRAP"/>
</dbReference>
<evidence type="ECO:0000256" key="6">
    <source>
        <dbReference type="ARBA" id="ARBA00023125"/>
    </source>
</evidence>
<dbReference type="InterPro" id="IPR036590">
    <property type="entry name" value="SRAP-like"/>
</dbReference>
<dbReference type="SUPFAM" id="SSF143081">
    <property type="entry name" value="BB1717-like"/>
    <property type="match status" value="1"/>
</dbReference>
<dbReference type="Pfam" id="PF02586">
    <property type="entry name" value="SRAP"/>
    <property type="match status" value="1"/>
</dbReference>
<evidence type="ECO:0000313" key="9">
    <source>
        <dbReference type="EMBL" id="SEE92218.1"/>
    </source>
</evidence>
<dbReference type="PANTHER" id="PTHR13604">
    <property type="entry name" value="DC12-RELATED"/>
    <property type="match status" value="1"/>
</dbReference>
<dbReference type="GO" id="GO:0106300">
    <property type="term" value="P:protein-DNA covalent cross-linking repair"/>
    <property type="evidence" value="ECO:0007669"/>
    <property type="project" value="InterPro"/>
</dbReference>
<dbReference type="Gene3D" id="3.90.1680.10">
    <property type="entry name" value="SOS response associated peptidase-like"/>
    <property type="match status" value="1"/>
</dbReference>
<protein>
    <recommendedName>
        <fullName evidence="8">Abasic site processing protein</fullName>
        <ecNumber evidence="8">3.4.-.-</ecNumber>
    </recommendedName>
</protein>
<keyword evidence="10" id="KW-1185">Reference proteome</keyword>
<organism evidence="9 10">
    <name type="scientific">Salinimicrobium catena</name>
    <dbReference type="NCBI Taxonomy" id="390640"/>
    <lineage>
        <taxon>Bacteria</taxon>
        <taxon>Pseudomonadati</taxon>
        <taxon>Bacteroidota</taxon>
        <taxon>Flavobacteriia</taxon>
        <taxon>Flavobacteriales</taxon>
        <taxon>Flavobacteriaceae</taxon>
        <taxon>Salinimicrobium</taxon>
    </lineage>
</organism>
<dbReference type="GO" id="GO:0016829">
    <property type="term" value="F:lyase activity"/>
    <property type="evidence" value="ECO:0007669"/>
    <property type="project" value="UniProtKB-KW"/>
</dbReference>
<evidence type="ECO:0000256" key="8">
    <source>
        <dbReference type="RuleBase" id="RU364100"/>
    </source>
</evidence>
<evidence type="ECO:0000313" key="10">
    <source>
        <dbReference type="Proteomes" id="UP000199448"/>
    </source>
</evidence>
<dbReference type="GO" id="GO:0006508">
    <property type="term" value="P:proteolysis"/>
    <property type="evidence" value="ECO:0007669"/>
    <property type="project" value="UniProtKB-KW"/>
</dbReference>